<dbReference type="EMBL" id="JAUJWV010000001">
    <property type="protein sequence ID" value="MDN7240954.1"/>
    <property type="molecule type" value="Genomic_DNA"/>
</dbReference>
<evidence type="ECO:0000313" key="2">
    <source>
        <dbReference type="EMBL" id="MDN7240954.1"/>
    </source>
</evidence>
<keyword evidence="1" id="KW-0812">Transmembrane</keyword>
<organism evidence="2 3">
    <name type="scientific">Planococcus shixiaomingii</name>
    <dbReference type="NCBI Taxonomy" id="3058393"/>
    <lineage>
        <taxon>Bacteria</taxon>
        <taxon>Bacillati</taxon>
        <taxon>Bacillota</taxon>
        <taxon>Bacilli</taxon>
        <taxon>Bacillales</taxon>
        <taxon>Caryophanaceae</taxon>
        <taxon>Planococcus</taxon>
    </lineage>
</organism>
<gene>
    <name evidence="2" type="ORF">QWY14_04090</name>
</gene>
<dbReference type="Proteomes" id="UP001172055">
    <property type="component" value="Unassembled WGS sequence"/>
</dbReference>
<feature type="transmembrane region" description="Helical" evidence="1">
    <location>
        <begin position="54"/>
        <end position="71"/>
    </location>
</feature>
<dbReference type="RefSeq" id="WP_301722849.1">
    <property type="nucleotide sequence ID" value="NZ_JAUJWV010000001.1"/>
</dbReference>
<feature type="transmembrane region" description="Helical" evidence="1">
    <location>
        <begin position="6"/>
        <end position="33"/>
    </location>
</feature>
<keyword evidence="1" id="KW-1133">Transmembrane helix</keyword>
<keyword evidence="3" id="KW-1185">Reference proteome</keyword>
<comment type="caution">
    <text evidence="2">The sequence shown here is derived from an EMBL/GenBank/DDBJ whole genome shotgun (WGS) entry which is preliminary data.</text>
</comment>
<sequence length="74" mass="8851">MGLITLFKLICFLLFIIAMVLSLYETIKVFMYFNKETKKRKIPREEYFLKAKKMGLYYLAFIIASFFYGFSSAF</sequence>
<keyword evidence="1" id="KW-0472">Membrane</keyword>
<evidence type="ECO:0000256" key="1">
    <source>
        <dbReference type="SAM" id="Phobius"/>
    </source>
</evidence>
<accession>A0ABT8MZB7</accession>
<name>A0ABT8MZB7_9BACL</name>
<evidence type="ECO:0000313" key="3">
    <source>
        <dbReference type="Proteomes" id="UP001172055"/>
    </source>
</evidence>
<reference evidence="2 3" key="1">
    <citation type="submission" date="2023-06" db="EMBL/GenBank/DDBJ databases">
        <title>Novel species in genus Planococcus.</title>
        <authorList>
            <person name="Ning S."/>
        </authorList>
    </citation>
    <scope>NUCLEOTIDE SEQUENCE [LARGE SCALE GENOMIC DNA]</scope>
    <source>
        <strain evidence="2 3">N028</strain>
    </source>
</reference>
<proteinExistence type="predicted"/>
<protein>
    <submittedName>
        <fullName evidence="2">Uncharacterized protein</fullName>
    </submittedName>
</protein>